<organism evidence="2 3">
    <name type="scientific">Botrytis galanthina</name>
    <dbReference type="NCBI Taxonomy" id="278940"/>
    <lineage>
        <taxon>Eukaryota</taxon>
        <taxon>Fungi</taxon>
        <taxon>Dikarya</taxon>
        <taxon>Ascomycota</taxon>
        <taxon>Pezizomycotina</taxon>
        <taxon>Leotiomycetes</taxon>
        <taxon>Helotiales</taxon>
        <taxon>Sclerotiniaceae</taxon>
        <taxon>Botrytis</taxon>
    </lineage>
</organism>
<accession>A0A4S8R9R3</accession>
<evidence type="ECO:0000313" key="3">
    <source>
        <dbReference type="Proteomes" id="UP000308671"/>
    </source>
</evidence>
<dbReference type="AlphaFoldDB" id="A0A4S8R9R3"/>
<evidence type="ECO:0000313" key="2">
    <source>
        <dbReference type="EMBL" id="THV50054.1"/>
    </source>
</evidence>
<sequence>MNNEGSNQKGFKEGEGFKNQKNVGNIGGAQKWESGNLMNIPKGYKGGKKKFPEGFILWDVGLRGIYTM</sequence>
<protein>
    <submittedName>
        <fullName evidence="2">Uncharacterized protein</fullName>
    </submittedName>
</protein>
<reference evidence="2 3" key="1">
    <citation type="submission" date="2017-12" db="EMBL/GenBank/DDBJ databases">
        <title>Comparative genomics of Botrytis spp.</title>
        <authorList>
            <person name="Valero-Jimenez C.A."/>
            <person name="Tapia P."/>
            <person name="Veloso J."/>
            <person name="Silva-Moreno E."/>
            <person name="Staats M."/>
            <person name="Valdes J.H."/>
            <person name="Van Kan J.A.L."/>
        </authorList>
    </citation>
    <scope>NUCLEOTIDE SEQUENCE [LARGE SCALE GENOMIC DNA]</scope>
    <source>
        <strain evidence="2 3">MUCL435</strain>
    </source>
</reference>
<name>A0A4S8R9R3_9HELO</name>
<dbReference type="Proteomes" id="UP000308671">
    <property type="component" value="Unassembled WGS sequence"/>
</dbReference>
<gene>
    <name evidence="2" type="ORF">BGAL_0167g00170</name>
</gene>
<keyword evidence="3" id="KW-1185">Reference proteome</keyword>
<dbReference type="EMBL" id="PQXL01000167">
    <property type="protein sequence ID" value="THV50054.1"/>
    <property type="molecule type" value="Genomic_DNA"/>
</dbReference>
<feature type="region of interest" description="Disordered" evidence="1">
    <location>
        <begin position="1"/>
        <end position="28"/>
    </location>
</feature>
<proteinExistence type="predicted"/>
<evidence type="ECO:0000256" key="1">
    <source>
        <dbReference type="SAM" id="MobiDB-lite"/>
    </source>
</evidence>
<comment type="caution">
    <text evidence="2">The sequence shown here is derived from an EMBL/GenBank/DDBJ whole genome shotgun (WGS) entry which is preliminary data.</text>
</comment>